<feature type="transmembrane region" description="Helical" evidence="1">
    <location>
        <begin position="357"/>
        <end position="378"/>
    </location>
</feature>
<keyword evidence="1" id="KW-0812">Transmembrane</keyword>
<evidence type="ECO:0000256" key="1">
    <source>
        <dbReference type="SAM" id="Phobius"/>
    </source>
</evidence>
<reference evidence="2" key="1">
    <citation type="submission" date="2015-07" db="EMBL/GenBank/DDBJ databases">
        <title>Adaptation to a free-living lifestyle via gene acquisitions in the diplomonad Trepomonas sp. PC1.</title>
        <authorList>
            <person name="Xu F."/>
            <person name="Jerlstrom-Hultqvist J."/>
            <person name="Kolisko M."/>
            <person name="Simpson A.G.B."/>
            <person name="Roger A.J."/>
            <person name="Svard S.G."/>
            <person name="Andersson J.O."/>
        </authorList>
    </citation>
    <scope>NUCLEOTIDE SEQUENCE</scope>
    <source>
        <strain evidence="2">PC1</strain>
    </source>
</reference>
<feature type="transmembrane region" description="Helical" evidence="1">
    <location>
        <begin position="182"/>
        <end position="202"/>
    </location>
</feature>
<dbReference type="AlphaFoldDB" id="A0A146JXY0"/>
<evidence type="ECO:0000313" key="2">
    <source>
        <dbReference type="EMBL" id="JAP89610.1"/>
    </source>
</evidence>
<sequence length="459" mass="52714">KIIQKYTDNEDETLLPQFSLDGDDQHSANIFKKPHYDLNNVWRVVLICSLLVLAETFCFYSSGISTMMIQRQVKIKSTISDSIFTFAVLASLIIMLARKQLDSDKQIIQQGLTLILIAICCSIIDLALEIIYFNSSKQYITIFIVIYGWSSAVLAAIGDILLTIGSFCYIMKCIPIKKDYGLVISFIMFITVTGSQLFRWLYSPELQNMLSRTVILYIGMVTTFISIIVVHYVIPIPNFNINERTIEQVGIDYKTKWLPKWIQFYSYILGKTIIGSILCALSCLVMIFHFWYAVYVQEQKFVIVRPECNSFDQFWSCPDILVAFQINLGLEIVIRAIFYAAFGLAFDSINRPSMYKIRVLSSILMLFSLIGVSMPHLITFDSFYSRQTFQVMIFIATSLWQPLLWITLLSVFDGCFKLTSCISFSFLNLTRFIANIIQIFTDQLWFSVGLSLFSISLVF</sequence>
<keyword evidence="1" id="KW-1133">Transmembrane helix</keyword>
<feature type="transmembrane region" description="Helical" evidence="1">
    <location>
        <begin position="320"/>
        <end position="345"/>
    </location>
</feature>
<feature type="transmembrane region" description="Helical" evidence="1">
    <location>
        <begin position="41"/>
        <end position="62"/>
    </location>
</feature>
<feature type="transmembrane region" description="Helical" evidence="1">
    <location>
        <begin position="139"/>
        <end position="170"/>
    </location>
</feature>
<keyword evidence="1" id="KW-0472">Membrane</keyword>
<protein>
    <submittedName>
        <fullName evidence="2">Uncharacterized protein</fullName>
    </submittedName>
</protein>
<feature type="non-terminal residue" evidence="2">
    <location>
        <position position="1"/>
    </location>
</feature>
<name>A0A146JXY0_9EUKA</name>
<feature type="transmembrane region" description="Helical" evidence="1">
    <location>
        <begin position="214"/>
        <end position="234"/>
    </location>
</feature>
<proteinExistence type="predicted"/>
<feature type="transmembrane region" description="Helical" evidence="1">
    <location>
        <begin position="264"/>
        <end position="292"/>
    </location>
</feature>
<feature type="transmembrane region" description="Helical" evidence="1">
    <location>
        <begin position="390"/>
        <end position="412"/>
    </location>
</feature>
<feature type="transmembrane region" description="Helical" evidence="1">
    <location>
        <begin position="111"/>
        <end position="133"/>
    </location>
</feature>
<organism evidence="2">
    <name type="scientific">Trepomonas sp. PC1</name>
    <dbReference type="NCBI Taxonomy" id="1076344"/>
    <lineage>
        <taxon>Eukaryota</taxon>
        <taxon>Metamonada</taxon>
        <taxon>Diplomonadida</taxon>
        <taxon>Hexamitidae</taxon>
        <taxon>Hexamitinae</taxon>
        <taxon>Trepomonas</taxon>
    </lineage>
</organism>
<gene>
    <name evidence="2" type="ORF">TPC1_30895</name>
</gene>
<accession>A0A146JXY0</accession>
<feature type="non-terminal residue" evidence="2">
    <location>
        <position position="459"/>
    </location>
</feature>
<feature type="transmembrane region" description="Helical" evidence="1">
    <location>
        <begin position="82"/>
        <end position="99"/>
    </location>
</feature>
<dbReference type="EMBL" id="GDID01006996">
    <property type="protein sequence ID" value="JAP89610.1"/>
    <property type="molecule type" value="Transcribed_RNA"/>
</dbReference>